<evidence type="ECO:0000256" key="3">
    <source>
        <dbReference type="ARBA" id="ARBA00022737"/>
    </source>
</evidence>
<evidence type="ECO:0000256" key="2">
    <source>
        <dbReference type="ARBA" id="ARBA00022692"/>
    </source>
</evidence>
<keyword evidence="11" id="KW-0732">Signal</keyword>
<feature type="disulfide bond" evidence="9">
    <location>
        <begin position="171"/>
        <end position="186"/>
    </location>
</feature>
<feature type="disulfide bond" evidence="9">
    <location>
        <begin position="515"/>
        <end position="530"/>
    </location>
</feature>
<dbReference type="KEGG" id="bbel:109471367"/>
<dbReference type="CDD" id="cd00057">
    <property type="entry name" value="FA58C"/>
    <property type="match status" value="1"/>
</dbReference>
<proteinExistence type="predicted"/>
<evidence type="ECO:0000256" key="7">
    <source>
        <dbReference type="ARBA" id="ARBA00023170"/>
    </source>
</evidence>
<dbReference type="InterPro" id="IPR051221">
    <property type="entry name" value="LDLR-related"/>
</dbReference>
<feature type="chain" id="PRO_5027872972" evidence="11">
    <location>
        <begin position="22"/>
        <end position="1271"/>
    </location>
</feature>
<evidence type="ECO:0000256" key="4">
    <source>
        <dbReference type="ARBA" id="ARBA00022989"/>
    </source>
</evidence>
<dbReference type="InterPro" id="IPR008979">
    <property type="entry name" value="Galactose-bd-like_sf"/>
</dbReference>
<dbReference type="InterPro" id="IPR002172">
    <property type="entry name" value="LDrepeatLR_classA_rpt"/>
</dbReference>
<name>A0A6P4Z971_BRABE</name>
<feature type="domain" description="F5/8 type C" evidence="12">
    <location>
        <begin position="813"/>
        <end position="971"/>
    </location>
</feature>
<dbReference type="Proteomes" id="UP000515135">
    <property type="component" value="Unplaced"/>
</dbReference>
<dbReference type="InterPro" id="IPR000421">
    <property type="entry name" value="FA58C"/>
</dbReference>
<feature type="disulfide bond" evidence="9">
    <location>
        <begin position="253"/>
        <end position="268"/>
    </location>
</feature>
<dbReference type="Pfam" id="PF00057">
    <property type="entry name" value="Ldl_recept_a"/>
    <property type="match status" value="15"/>
</dbReference>
<feature type="disulfide bond" evidence="9">
    <location>
        <begin position="1037"/>
        <end position="1052"/>
    </location>
</feature>
<dbReference type="CDD" id="cd00112">
    <property type="entry name" value="LDLa"/>
    <property type="match status" value="13"/>
</dbReference>
<comment type="subcellular location">
    <subcellularLocation>
        <location evidence="1">Membrane</location>
        <topology evidence="1">Single-pass membrane protein</topology>
    </subcellularLocation>
</comment>
<dbReference type="Pfam" id="PF00754">
    <property type="entry name" value="F5_F8_type_C"/>
    <property type="match status" value="2"/>
</dbReference>
<feature type="disulfide bond" evidence="9">
    <location>
        <begin position="88"/>
        <end position="103"/>
    </location>
</feature>
<feature type="disulfide bond" evidence="9">
    <location>
        <begin position="1186"/>
        <end position="1201"/>
    </location>
</feature>
<dbReference type="PANTHER" id="PTHR22722">
    <property type="entry name" value="LOW-DENSITY LIPOPROTEIN RECEPTOR-RELATED PROTEIN 2-RELATED"/>
    <property type="match status" value="1"/>
</dbReference>
<dbReference type="GO" id="GO:0005886">
    <property type="term" value="C:plasma membrane"/>
    <property type="evidence" value="ECO:0007669"/>
    <property type="project" value="TreeGrafter"/>
</dbReference>
<evidence type="ECO:0000313" key="14">
    <source>
        <dbReference type="RefSeq" id="XP_019626216.1"/>
    </source>
</evidence>
<dbReference type="PROSITE" id="PS50022">
    <property type="entry name" value="FA58C_3"/>
    <property type="match status" value="2"/>
</dbReference>
<dbReference type="PANTHER" id="PTHR22722:SF15">
    <property type="entry name" value="LOW-DENSITY LIPOPROTEIN RECEPTOR-RELATED"/>
    <property type="match status" value="1"/>
</dbReference>
<dbReference type="GO" id="GO:0005041">
    <property type="term" value="F:low-density lipoprotein particle receptor activity"/>
    <property type="evidence" value="ECO:0007669"/>
    <property type="project" value="TreeGrafter"/>
</dbReference>
<dbReference type="SMART" id="SM00192">
    <property type="entry name" value="LDLa"/>
    <property type="match status" value="19"/>
</dbReference>
<feature type="region of interest" description="Disordered" evidence="10">
    <location>
        <begin position="1197"/>
        <end position="1246"/>
    </location>
</feature>
<feature type="disulfide bond" evidence="9">
    <location>
        <begin position="478"/>
        <end position="493"/>
    </location>
</feature>
<dbReference type="Gene3D" id="2.60.120.260">
    <property type="entry name" value="Galactose-binding domain-like"/>
    <property type="match status" value="2"/>
</dbReference>
<feature type="disulfide bond" evidence="9">
    <location>
        <begin position="553"/>
        <end position="568"/>
    </location>
</feature>
<evidence type="ECO:0000256" key="5">
    <source>
        <dbReference type="ARBA" id="ARBA00023136"/>
    </source>
</evidence>
<dbReference type="InterPro" id="IPR023415">
    <property type="entry name" value="LDLR_class-A_CS"/>
</dbReference>
<dbReference type="PROSITE" id="PS01209">
    <property type="entry name" value="LDLRA_1"/>
    <property type="match status" value="7"/>
</dbReference>
<sequence>MASSLLLSVCLLYIGSAPSAATEGQCPSDSFKCSTTDDCISLGYLCDFGADCPDGSDEDYCSAPGCLQSPHVFGCRSNDICITLEYVCDEEDDCDDGSDETNCTSGECLSSSFLLQCETSGHCIPRSWQCDGEDDCEDGSDEVDCEEKACPVSNQFRCEGEGVCIDPMSQCDGQDDCEDGSDEVDCTTKDCHISDHIKCEDSGICIPPYQQCNGWDNCEDGSDEVNCTGKECHHPNYFKCKTSGICRHPQNQCNGWADCDDGSDEVNCTRKECHHLNYFKCKTSGICLHPLNQCNGRADCDDGSDEVNCTTCSSPGRFLCAHSAICIRPQRQCDGINDCPDGEDEDRCKCPQGMFQCERSALPDSLSPHACIHDITLSKCGLEDCPGASDQSGVDCVLGISRIDGWGFIRQCSNETEFTCETTGICVPWSRVCDGVDDCGDGSEETCGADPQPAPCYLGAAEFRCATGNTCVPAATRCDGVGDCEDQSDEIGCECTSAEFRCARSGRCVEPARVCDDVTDCDDASDELPCLSCELRGLWQCDSGECINATSVCDGDRDCIYGTDEDNCHTPCNGLQFACGGTCLPKYRVCDGTDDCSDGEDEQSCAGCGMNQFLCPDGNGTCLLESQLCNNQSDCSGGEDEEDCGGDTPPGFPLGLATRYIPDTFVTASSQYKSDFAPFQARFTHPATPGHCWVPSSVRGEWLQVYFGKTTNVTGVVVGGGCSNWDLRSWVTSFTLAFSMDGATWRPYGGSGRALTVFPGNRDRYRKVSSPFEDPVTSRYIRLYPERYEGWVAMVMEVYVTNDEDTWLQQGEYAPLGVGVHPGAVPAKISDSALRASSRDGEFFPRHARLHNGQGQQQGACWSPAPGLDTDQWLQIKHDKVHKVVGVVTQGAYNMERWVTSYTLAFSLGGLMWTPATGGESGEGELVIQGNTVSHRYSRHLLDKPMYALYTRFYPRTFHNRIALRVEILVTPEIDSQFSPCEDDVSAVVSREPERYHASQACDGREDCSTGQDEATCEGCALECAADRSCIPSTWICDDIEDCPDGTDERACVEGVPKNCFFHCVGNMTCLPTRLLGDGHRDCADGGDERDSDIEEALARRWGSCSYTCMSVYGNASCVPYGFLCDGDSDCRTAEDEQVCQGLGRPQAGNPGDGPDKAGSAGDCPTLTCGRPGAPAPYCVPVHLICDGHPDCVSGEDEQGCGGQQAETSTAPVSSTASVRRQDTAEPSVGLEPSFGPTELNKQSRGTQEQAMFWSTVVALGVQMLYRLLSF</sequence>
<organism evidence="13 14">
    <name type="scientific">Branchiostoma belcheri</name>
    <name type="common">Amphioxus</name>
    <dbReference type="NCBI Taxonomy" id="7741"/>
    <lineage>
        <taxon>Eukaryota</taxon>
        <taxon>Metazoa</taxon>
        <taxon>Chordata</taxon>
        <taxon>Cephalochordata</taxon>
        <taxon>Leptocardii</taxon>
        <taxon>Amphioxiformes</taxon>
        <taxon>Branchiostomatidae</taxon>
        <taxon>Branchiostoma</taxon>
    </lineage>
</organism>
<keyword evidence="3" id="KW-0677">Repeat</keyword>
<gene>
    <name evidence="14" type="primary">LOC109471367</name>
</gene>
<evidence type="ECO:0000256" key="9">
    <source>
        <dbReference type="PROSITE-ProRule" id="PRU00124"/>
    </source>
</evidence>
<evidence type="ECO:0000256" key="10">
    <source>
        <dbReference type="SAM" id="MobiDB-lite"/>
    </source>
</evidence>
<evidence type="ECO:0000256" key="8">
    <source>
        <dbReference type="ARBA" id="ARBA00023180"/>
    </source>
</evidence>
<keyword evidence="5" id="KW-0472">Membrane</keyword>
<keyword evidence="6 9" id="KW-1015">Disulfide bond</keyword>
<feature type="compositionally biased region" description="Low complexity" evidence="10">
    <location>
        <begin position="1208"/>
        <end position="1219"/>
    </location>
</feature>
<feature type="disulfide bond" evidence="9">
    <location>
        <begin position="590"/>
        <end position="605"/>
    </location>
</feature>
<dbReference type="GO" id="GO:0043235">
    <property type="term" value="C:receptor complex"/>
    <property type="evidence" value="ECO:0007669"/>
    <property type="project" value="TreeGrafter"/>
</dbReference>
<feature type="disulfide bond" evidence="9">
    <location>
        <begin position="541"/>
        <end position="559"/>
    </location>
</feature>
<keyword evidence="2" id="KW-0812">Transmembrane</keyword>
<dbReference type="SMART" id="SM00231">
    <property type="entry name" value="FA58C"/>
    <property type="match status" value="2"/>
</dbReference>
<comment type="caution">
    <text evidence="9">Lacks conserved residue(s) required for the propagation of feature annotation.</text>
</comment>
<dbReference type="PRINTS" id="PR00261">
    <property type="entry name" value="LDLRECEPTOR"/>
</dbReference>
<feature type="disulfide bond" evidence="9">
    <location>
        <begin position="629"/>
        <end position="644"/>
    </location>
</feature>
<evidence type="ECO:0000259" key="12">
    <source>
        <dbReference type="PROSITE" id="PS50022"/>
    </source>
</evidence>
<dbReference type="SUPFAM" id="SSF49785">
    <property type="entry name" value="Galactose-binding domain-like"/>
    <property type="match status" value="2"/>
</dbReference>
<evidence type="ECO:0000256" key="1">
    <source>
        <dbReference type="ARBA" id="ARBA00004167"/>
    </source>
</evidence>
<dbReference type="OrthoDB" id="10062665at2759"/>
<dbReference type="InterPro" id="IPR036055">
    <property type="entry name" value="LDL_receptor-like_sf"/>
</dbReference>
<evidence type="ECO:0000256" key="6">
    <source>
        <dbReference type="ARBA" id="ARBA00023157"/>
    </source>
</evidence>
<keyword evidence="13" id="KW-1185">Reference proteome</keyword>
<dbReference type="AlphaFoldDB" id="A0A6P4Z971"/>
<evidence type="ECO:0000256" key="11">
    <source>
        <dbReference type="SAM" id="SignalP"/>
    </source>
</evidence>
<keyword evidence="7" id="KW-0675">Receptor</keyword>
<accession>A0A6P4Z971</accession>
<keyword evidence="4" id="KW-1133">Transmembrane helix</keyword>
<feature type="domain" description="F5/8 type C" evidence="12">
    <location>
        <begin position="647"/>
        <end position="801"/>
    </location>
</feature>
<feature type="disulfide bond" evidence="9">
    <location>
        <begin position="130"/>
        <end position="145"/>
    </location>
</feature>
<dbReference type="RefSeq" id="XP_019626216.1">
    <property type="nucleotide sequence ID" value="XM_019770657.1"/>
</dbReference>
<feature type="disulfide bond" evidence="9">
    <location>
        <begin position="46"/>
        <end position="61"/>
    </location>
</feature>
<feature type="disulfide bond" evidence="9">
    <location>
        <begin position="1125"/>
        <end position="1140"/>
    </location>
</feature>
<dbReference type="PROSITE" id="PS50068">
    <property type="entry name" value="LDLRA_2"/>
    <property type="match status" value="17"/>
</dbReference>
<feature type="disulfide bond" evidence="9">
    <location>
        <begin position="333"/>
        <end position="348"/>
    </location>
</feature>
<keyword evidence="8" id="KW-0325">Glycoprotein</keyword>
<protein>
    <submittedName>
        <fullName evidence="14">Low-density lipoprotein receptor-related protein 2-like</fullName>
    </submittedName>
</protein>
<dbReference type="Gene3D" id="4.10.400.10">
    <property type="entry name" value="Low-density Lipoprotein Receptor"/>
    <property type="match status" value="17"/>
</dbReference>
<reference evidence="14" key="1">
    <citation type="submission" date="2025-08" db="UniProtKB">
        <authorList>
            <consortium name="RefSeq"/>
        </authorList>
    </citation>
    <scope>IDENTIFICATION</scope>
    <source>
        <tissue evidence="14">Gonad</tissue>
    </source>
</reference>
<dbReference type="GeneID" id="109471367"/>
<feature type="disulfide bond" evidence="9">
    <location>
        <begin position="294"/>
        <end position="309"/>
    </location>
</feature>
<dbReference type="SUPFAM" id="SSF57424">
    <property type="entry name" value="LDL receptor-like module"/>
    <property type="match status" value="17"/>
</dbReference>
<feature type="signal peptide" evidence="11">
    <location>
        <begin position="1"/>
        <end position="21"/>
    </location>
</feature>
<evidence type="ECO:0000313" key="13">
    <source>
        <dbReference type="Proteomes" id="UP000515135"/>
    </source>
</evidence>
<feature type="disulfide bond" evidence="9">
    <location>
        <begin position="212"/>
        <end position="227"/>
    </location>
</feature>